<evidence type="ECO:0000256" key="3">
    <source>
        <dbReference type="SAM" id="Phobius"/>
    </source>
</evidence>
<proteinExistence type="predicted"/>
<dbReference type="InterPro" id="IPR051407">
    <property type="entry name" value="Bact_OM_lipoprot/Surf_antigen"/>
</dbReference>
<keyword evidence="6" id="KW-1185">Reference proteome</keyword>
<organism evidence="5 6">
    <name type="scientific">Massilia aerilata</name>
    <dbReference type="NCBI Taxonomy" id="453817"/>
    <lineage>
        <taxon>Bacteria</taxon>
        <taxon>Pseudomonadati</taxon>
        <taxon>Pseudomonadota</taxon>
        <taxon>Betaproteobacteria</taxon>
        <taxon>Burkholderiales</taxon>
        <taxon>Oxalobacteraceae</taxon>
        <taxon>Telluria group</taxon>
        <taxon>Massilia</taxon>
    </lineage>
</organism>
<protein>
    <submittedName>
        <fullName evidence="5">Glycine zipper 2TM domain-containing protein</fullName>
    </submittedName>
</protein>
<evidence type="ECO:0000256" key="1">
    <source>
        <dbReference type="ARBA" id="ARBA00004370"/>
    </source>
</evidence>
<dbReference type="PANTHER" id="PTHR35603">
    <property type="match status" value="1"/>
</dbReference>
<comment type="caution">
    <text evidence="5">The sequence shown here is derived from an EMBL/GenBank/DDBJ whole genome shotgun (WGS) entry which is preliminary data.</text>
</comment>
<dbReference type="PANTHER" id="PTHR35603:SF2">
    <property type="entry name" value="OUTER MEMBRANE LIPOPROTEIN"/>
    <property type="match status" value="1"/>
</dbReference>
<comment type="subcellular location">
    <subcellularLocation>
        <location evidence="1">Membrane</location>
    </subcellularLocation>
</comment>
<keyword evidence="3" id="KW-1133">Transmembrane helix</keyword>
<name>A0ABW0S0C2_9BURK</name>
<evidence type="ECO:0000256" key="2">
    <source>
        <dbReference type="ARBA" id="ARBA00023136"/>
    </source>
</evidence>
<dbReference type="Pfam" id="PF05433">
    <property type="entry name" value="Rick_17kDa_Anti"/>
    <property type="match status" value="1"/>
</dbReference>
<dbReference type="InterPro" id="IPR008816">
    <property type="entry name" value="Gly_zipper_2TM_dom"/>
</dbReference>
<evidence type="ECO:0000313" key="6">
    <source>
        <dbReference type="Proteomes" id="UP001596086"/>
    </source>
</evidence>
<feature type="domain" description="Glycine zipper 2TM" evidence="4">
    <location>
        <begin position="197"/>
        <end position="237"/>
    </location>
</feature>
<dbReference type="RefSeq" id="WP_379773108.1">
    <property type="nucleotide sequence ID" value="NZ_JBHSMZ010000015.1"/>
</dbReference>
<dbReference type="Proteomes" id="UP001596086">
    <property type="component" value="Unassembled WGS sequence"/>
</dbReference>
<reference evidence="6" key="1">
    <citation type="journal article" date="2019" name="Int. J. Syst. Evol. Microbiol.">
        <title>The Global Catalogue of Microorganisms (GCM) 10K type strain sequencing project: providing services to taxonomists for standard genome sequencing and annotation.</title>
        <authorList>
            <consortium name="The Broad Institute Genomics Platform"/>
            <consortium name="The Broad Institute Genome Sequencing Center for Infectious Disease"/>
            <person name="Wu L."/>
            <person name="Ma J."/>
        </authorList>
    </citation>
    <scope>NUCLEOTIDE SEQUENCE [LARGE SCALE GENOMIC DNA]</scope>
    <source>
        <strain evidence="6">CGMCC 4.5798</strain>
    </source>
</reference>
<dbReference type="EMBL" id="JBHSMZ010000015">
    <property type="protein sequence ID" value="MFC5550471.1"/>
    <property type="molecule type" value="Genomic_DNA"/>
</dbReference>
<keyword evidence="3" id="KW-0812">Transmembrane</keyword>
<keyword evidence="2 3" id="KW-0472">Membrane</keyword>
<feature type="transmembrane region" description="Helical" evidence="3">
    <location>
        <begin position="20"/>
        <end position="42"/>
    </location>
</feature>
<gene>
    <name evidence="5" type="ORF">ACFPO9_18290</name>
</gene>
<accession>A0ABW0S0C2</accession>
<evidence type="ECO:0000259" key="4">
    <source>
        <dbReference type="Pfam" id="PF05433"/>
    </source>
</evidence>
<sequence length="284" mass="28379">MNTHPTPPTSPARKGQHPLLILAALAVILFCAVGTAAIMGWLPSSKGRTANGGLSEAERAALSASLQQPGAPAPGGMAAGALPPAYPAQPAVGSYVPATPSSTAPLPAMPPATIAPTTASTYPPGYAVPAGTAYGSSAAGATAAGYDEPAPVRESHPKARTTTRVAQAEPSSNWCGNCGNVESIRQITTRAQGSGVGAAGGAILGGLLGNQVGSGHGRQLATVAGAVGGAVMGNQVEGNMKANHSYEIRVRLDDGSLRTFHQQSVPGWRTGDRVRIVKGALRSA</sequence>
<evidence type="ECO:0000313" key="5">
    <source>
        <dbReference type="EMBL" id="MFC5550471.1"/>
    </source>
</evidence>